<accession>A0ACD1IEN3</accession>
<gene>
    <name evidence="1" type="ORF">BO79DRAFT_228588</name>
</gene>
<keyword evidence="2" id="KW-1185">Reference proteome</keyword>
<sequence length="208" mass="23913">MPPPEYHGHTLNDGDSIKLQHHLTTELFGYLLHLDIPLQNANLKIADIAARFLFCDYRNVPTELEGAYDVVHVRNIVFVLSDEEIEDVLSKLLKLLSMIIYKWIPTPFIDKINGECSTAAIEEIVRITRSADPRLMPHWVPELPRLFESVGLVDLRKDTREGPGHIDYTFHECVLMVHDMIARKTSNEGVGRRLKEILPEADCYWKKA</sequence>
<organism evidence="1 2">
    <name type="scientific">Aspergillus costaricaensis CBS 115574</name>
    <dbReference type="NCBI Taxonomy" id="1448317"/>
    <lineage>
        <taxon>Eukaryota</taxon>
        <taxon>Fungi</taxon>
        <taxon>Dikarya</taxon>
        <taxon>Ascomycota</taxon>
        <taxon>Pezizomycotina</taxon>
        <taxon>Eurotiomycetes</taxon>
        <taxon>Eurotiomycetidae</taxon>
        <taxon>Eurotiales</taxon>
        <taxon>Aspergillaceae</taxon>
        <taxon>Aspergillus</taxon>
        <taxon>Aspergillus subgen. Circumdati</taxon>
    </lineage>
</organism>
<name>A0ACD1IEN3_9EURO</name>
<protein>
    <submittedName>
        <fullName evidence="1">Uncharacterized protein</fullName>
    </submittedName>
</protein>
<dbReference type="EMBL" id="KZ824550">
    <property type="protein sequence ID" value="RAK88546.1"/>
    <property type="molecule type" value="Genomic_DNA"/>
</dbReference>
<reference evidence="1" key="1">
    <citation type="submission" date="2018-02" db="EMBL/GenBank/DDBJ databases">
        <title>The genomes of Aspergillus section Nigri reveals drivers in fungal speciation.</title>
        <authorList>
            <consortium name="DOE Joint Genome Institute"/>
            <person name="Vesth T.C."/>
            <person name="Nybo J."/>
            <person name="Theobald S."/>
            <person name="Brandl J."/>
            <person name="Frisvad J.C."/>
            <person name="Nielsen K.F."/>
            <person name="Lyhne E.K."/>
            <person name="Kogle M.E."/>
            <person name="Kuo A."/>
            <person name="Riley R."/>
            <person name="Clum A."/>
            <person name="Nolan M."/>
            <person name="Lipzen A."/>
            <person name="Salamov A."/>
            <person name="Henrissat B."/>
            <person name="Wiebenga A."/>
            <person name="De vries R.P."/>
            <person name="Grigoriev I.V."/>
            <person name="Mortensen U.H."/>
            <person name="Andersen M.R."/>
            <person name="Baker S.E."/>
        </authorList>
    </citation>
    <scope>NUCLEOTIDE SEQUENCE</scope>
    <source>
        <strain evidence="1">CBS 115574</strain>
    </source>
</reference>
<proteinExistence type="predicted"/>
<dbReference type="Proteomes" id="UP000249748">
    <property type="component" value="Unassembled WGS sequence"/>
</dbReference>
<evidence type="ECO:0000313" key="1">
    <source>
        <dbReference type="EMBL" id="RAK88546.1"/>
    </source>
</evidence>
<evidence type="ECO:0000313" key="2">
    <source>
        <dbReference type="Proteomes" id="UP000249748"/>
    </source>
</evidence>